<proteinExistence type="predicted"/>
<dbReference type="PANTHER" id="PTHR33116:SF78">
    <property type="entry name" value="OS12G0587133 PROTEIN"/>
    <property type="match status" value="1"/>
</dbReference>
<organism evidence="2 3">
    <name type="scientific">Ananas comosus</name>
    <name type="common">Pineapple</name>
    <name type="synonym">Ananas ananas</name>
    <dbReference type="NCBI Taxonomy" id="4615"/>
    <lineage>
        <taxon>Eukaryota</taxon>
        <taxon>Viridiplantae</taxon>
        <taxon>Streptophyta</taxon>
        <taxon>Embryophyta</taxon>
        <taxon>Tracheophyta</taxon>
        <taxon>Spermatophyta</taxon>
        <taxon>Magnoliopsida</taxon>
        <taxon>Liliopsida</taxon>
        <taxon>Poales</taxon>
        <taxon>Bromeliaceae</taxon>
        <taxon>Bromelioideae</taxon>
        <taxon>Ananas</taxon>
    </lineage>
</organism>
<dbReference type="Pfam" id="PF13966">
    <property type="entry name" value="zf-RVT"/>
    <property type="match status" value="1"/>
</dbReference>
<dbReference type="Proteomes" id="UP000092600">
    <property type="component" value="Unassembled WGS sequence"/>
</dbReference>
<reference evidence="2 3" key="1">
    <citation type="journal article" date="2016" name="DNA Res.">
        <title>The draft genome of MD-2 pineapple using hybrid error correction of long reads.</title>
        <authorList>
            <person name="Redwan R.M."/>
            <person name="Saidin A."/>
            <person name="Kumar S.V."/>
        </authorList>
    </citation>
    <scope>NUCLEOTIDE SEQUENCE [LARGE SCALE GENOMIC DNA]</scope>
    <source>
        <strain evidence="3">cv. MD2</strain>
        <tissue evidence="2">Leaf</tissue>
    </source>
</reference>
<evidence type="ECO:0000313" key="2">
    <source>
        <dbReference type="EMBL" id="OAY71779.1"/>
    </source>
</evidence>
<dbReference type="EMBL" id="LSRQ01003333">
    <property type="protein sequence ID" value="OAY71779.1"/>
    <property type="molecule type" value="Genomic_DNA"/>
</dbReference>
<evidence type="ECO:0000313" key="3">
    <source>
        <dbReference type="Proteomes" id="UP000092600"/>
    </source>
</evidence>
<evidence type="ECO:0000259" key="1">
    <source>
        <dbReference type="Pfam" id="PF13966"/>
    </source>
</evidence>
<feature type="domain" description="Reverse transcriptase zinc-binding" evidence="1">
    <location>
        <begin position="74"/>
        <end position="123"/>
    </location>
</feature>
<accession>A0A199V3Y8</accession>
<gene>
    <name evidence="2" type="ORF">ACMD2_00721</name>
</gene>
<sequence length="133" mass="15404">MHRSINKHKTELFYLGANPSKCDCLANILGCQAGNLPFRYLGLPLHNKTLRTEDWTVVINRIASRIEGWKAKLLSHGGRPDPTNQQLWKLKIPVKIKIFVWLLLRKRLLTADRLIDRGIQVEPKRLKLTRSCQ</sequence>
<dbReference type="PANTHER" id="PTHR33116">
    <property type="entry name" value="REVERSE TRANSCRIPTASE ZINC-BINDING DOMAIN-CONTAINING PROTEIN-RELATED-RELATED"/>
    <property type="match status" value="1"/>
</dbReference>
<name>A0A199V3Y8_ANACO</name>
<comment type="caution">
    <text evidence="2">The sequence shown here is derived from an EMBL/GenBank/DDBJ whole genome shotgun (WGS) entry which is preliminary data.</text>
</comment>
<protein>
    <recommendedName>
        <fullName evidence="1">Reverse transcriptase zinc-binding domain-containing protein</fullName>
    </recommendedName>
</protein>
<dbReference type="AlphaFoldDB" id="A0A199V3Y8"/>
<dbReference type="InterPro" id="IPR026960">
    <property type="entry name" value="RVT-Znf"/>
</dbReference>